<evidence type="ECO:0000259" key="6">
    <source>
        <dbReference type="PROSITE" id="PS50977"/>
    </source>
</evidence>
<evidence type="ECO:0000256" key="4">
    <source>
        <dbReference type="PROSITE-ProRule" id="PRU00335"/>
    </source>
</evidence>
<dbReference type="SUPFAM" id="SSF48498">
    <property type="entry name" value="Tetracyclin repressor-like, C-terminal domain"/>
    <property type="match status" value="1"/>
</dbReference>
<keyword evidence="3" id="KW-0804">Transcription</keyword>
<dbReference type="InterPro" id="IPR009057">
    <property type="entry name" value="Homeodomain-like_sf"/>
</dbReference>
<organism evidence="7 8">
    <name type="scientific">Streptomyces mirabilis</name>
    <dbReference type="NCBI Taxonomy" id="68239"/>
    <lineage>
        <taxon>Bacteria</taxon>
        <taxon>Bacillati</taxon>
        <taxon>Actinomycetota</taxon>
        <taxon>Actinomycetes</taxon>
        <taxon>Kitasatosporales</taxon>
        <taxon>Streptomycetaceae</taxon>
        <taxon>Streptomyces</taxon>
    </lineage>
</organism>
<dbReference type="PANTHER" id="PTHR30055:SF234">
    <property type="entry name" value="HTH-TYPE TRANSCRIPTIONAL REGULATOR BETI"/>
    <property type="match status" value="1"/>
</dbReference>
<evidence type="ECO:0000256" key="2">
    <source>
        <dbReference type="ARBA" id="ARBA00023125"/>
    </source>
</evidence>
<dbReference type="PANTHER" id="PTHR30055">
    <property type="entry name" value="HTH-TYPE TRANSCRIPTIONAL REGULATOR RUTR"/>
    <property type="match status" value="1"/>
</dbReference>
<feature type="DNA-binding region" description="H-T-H motif" evidence="4">
    <location>
        <begin position="49"/>
        <end position="68"/>
    </location>
</feature>
<dbReference type="InterPro" id="IPR036271">
    <property type="entry name" value="Tet_transcr_reg_TetR-rel_C_sf"/>
</dbReference>
<evidence type="ECO:0000313" key="7">
    <source>
        <dbReference type="EMBL" id="SFE45357.1"/>
    </source>
</evidence>
<keyword evidence="1" id="KW-0805">Transcription regulation</keyword>
<dbReference type="InterPro" id="IPR050109">
    <property type="entry name" value="HTH-type_TetR-like_transc_reg"/>
</dbReference>
<gene>
    <name evidence="7" type="ORF">SAMN02787118_101760</name>
</gene>
<protein>
    <submittedName>
        <fullName evidence="7">Transcriptional regulator, TetR family</fullName>
    </submittedName>
</protein>
<evidence type="ECO:0000256" key="3">
    <source>
        <dbReference type="ARBA" id="ARBA00023163"/>
    </source>
</evidence>
<evidence type="ECO:0000256" key="5">
    <source>
        <dbReference type="SAM" id="MobiDB-lite"/>
    </source>
</evidence>
<evidence type="ECO:0000256" key="1">
    <source>
        <dbReference type="ARBA" id="ARBA00023015"/>
    </source>
</evidence>
<dbReference type="PROSITE" id="PS50977">
    <property type="entry name" value="HTH_TETR_2"/>
    <property type="match status" value="1"/>
</dbReference>
<dbReference type="Pfam" id="PF00440">
    <property type="entry name" value="TetR_N"/>
    <property type="match status" value="1"/>
</dbReference>
<dbReference type="SUPFAM" id="SSF46689">
    <property type="entry name" value="Homeodomain-like"/>
    <property type="match status" value="1"/>
</dbReference>
<dbReference type="InterPro" id="IPR001647">
    <property type="entry name" value="HTH_TetR"/>
</dbReference>
<evidence type="ECO:0000313" key="8">
    <source>
        <dbReference type="Proteomes" id="UP000181942"/>
    </source>
</evidence>
<feature type="region of interest" description="Disordered" evidence="5">
    <location>
        <begin position="1"/>
        <end position="25"/>
    </location>
</feature>
<dbReference type="Pfam" id="PF21597">
    <property type="entry name" value="TetR_C_43"/>
    <property type="match status" value="1"/>
</dbReference>
<keyword evidence="2 4" id="KW-0238">DNA-binding</keyword>
<name>A0A1I2ANS3_9ACTN</name>
<accession>A0A1I2ANS3</accession>
<dbReference type="PRINTS" id="PR00455">
    <property type="entry name" value="HTHTETR"/>
</dbReference>
<feature type="domain" description="HTH tetR-type" evidence="6">
    <location>
        <begin position="27"/>
        <end position="86"/>
    </location>
</feature>
<dbReference type="AlphaFoldDB" id="A0A1I2ANS3"/>
<dbReference type="GO" id="GO:0000976">
    <property type="term" value="F:transcription cis-regulatory region binding"/>
    <property type="evidence" value="ECO:0007669"/>
    <property type="project" value="TreeGrafter"/>
</dbReference>
<dbReference type="RefSeq" id="WP_075025846.1">
    <property type="nucleotide sequence ID" value="NZ_FONR01000001.1"/>
</dbReference>
<dbReference type="Proteomes" id="UP000181942">
    <property type="component" value="Unassembled WGS sequence"/>
</dbReference>
<dbReference type="InterPro" id="IPR049445">
    <property type="entry name" value="TetR_SbtR-like_C"/>
</dbReference>
<dbReference type="OrthoDB" id="3192968at2"/>
<feature type="compositionally biased region" description="Basic and acidic residues" evidence="5">
    <location>
        <begin position="1"/>
        <end position="10"/>
    </location>
</feature>
<dbReference type="EMBL" id="FONR01000001">
    <property type="protein sequence ID" value="SFE45357.1"/>
    <property type="molecule type" value="Genomic_DNA"/>
</dbReference>
<proteinExistence type="predicted"/>
<dbReference type="Gene3D" id="1.10.357.10">
    <property type="entry name" value="Tetracycline Repressor, domain 2"/>
    <property type="match status" value="1"/>
</dbReference>
<dbReference type="GO" id="GO:0003700">
    <property type="term" value="F:DNA-binding transcription factor activity"/>
    <property type="evidence" value="ECO:0007669"/>
    <property type="project" value="TreeGrafter"/>
</dbReference>
<reference evidence="7 8" key="1">
    <citation type="submission" date="2016-10" db="EMBL/GenBank/DDBJ databases">
        <authorList>
            <person name="de Groot N.N."/>
        </authorList>
    </citation>
    <scope>NUCLEOTIDE SEQUENCE [LARGE SCALE GENOMIC DNA]</scope>
    <source>
        <strain evidence="7 8">OK461</strain>
    </source>
</reference>
<sequence length="208" mass="22201">MSEGTTREGDAVAAEGQPRKRLRADAQRSTDALLAAAAEVFATSGVDAPVREITAKAGVGAGTLYRHFPQRSDLIAAVFRHEVDACADAAPSLTARYEPAEALAKWLQRFAGFIATKRGLSAALHSGDPAYDTLPSYFQQRFMPVLGALLDAAAKAGEIRSDVDPEDLLVATRNLTLPAQEDDNGHTPRMIALLVDGLRYGAPARESR</sequence>